<accession>A0A1F6W300</accession>
<dbReference type="EMBL" id="MFUG01000007">
    <property type="protein sequence ID" value="OGI76204.1"/>
    <property type="molecule type" value="Genomic_DNA"/>
</dbReference>
<gene>
    <name evidence="3" type="ORF">A3C67_03240</name>
</gene>
<proteinExistence type="predicted"/>
<evidence type="ECO:0000313" key="3">
    <source>
        <dbReference type="EMBL" id="OGI76204.1"/>
    </source>
</evidence>
<evidence type="ECO:0000256" key="2">
    <source>
        <dbReference type="SAM" id="SignalP"/>
    </source>
</evidence>
<feature type="signal peptide" evidence="2">
    <location>
        <begin position="1"/>
        <end position="25"/>
    </location>
</feature>
<comment type="caution">
    <text evidence="3">The sequence shown here is derived from an EMBL/GenBank/DDBJ whole genome shotgun (WGS) entry which is preliminary data.</text>
</comment>
<feature type="chain" id="PRO_5009527312" description="TrbC/VIRB2 family protein" evidence="2">
    <location>
        <begin position="26"/>
        <end position="144"/>
    </location>
</feature>
<keyword evidence="1" id="KW-0812">Transmembrane</keyword>
<reference evidence="3 4" key="1">
    <citation type="journal article" date="2016" name="Nat. Commun.">
        <title>Thousands of microbial genomes shed light on interconnected biogeochemical processes in an aquifer system.</title>
        <authorList>
            <person name="Anantharaman K."/>
            <person name="Brown C.T."/>
            <person name="Hug L.A."/>
            <person name="Sharon I."/>
            <person name="Castelle C.J."/>
            <person name="Probst A.J."/>
            <person name="Thomas B.C."/>
            <person name="Singh A."/>
            <person name="Wilkins M.J."/>
            <person name="Karaoz U."/>
            <person name="Brodie E.L."/>
            <person name="Williams K.H."/>
            <person name="Hubbard S.S."/>
            <person name="Banfield J.F."/>
        </authorList>
    </citation>
    <scope>NUCLEOTIDE SEQUENCE [LARGE SCALE GENOMIC DNA]</scope>
</reference>
<evidence type="ECO:0008006" key="5">
    <source>
        <dbReference type="Google" id="ProtNLM"/>
    </source>
</evidence>
<feature type="transmembrane region" description="Helical" evidence="1">
    <location>
        <begin position="108"/>
        <end position="126"/>
    </location>
</feature>
<sequence>MKKTTKFLIFLFILAMLMMPVLSFAQPQAVPLSGSLIPCGTSLNPAIGSRASDHPCKFEDFITLINNVIKFALFYLALPIAAIMFAYAGFKLVTSGGSTEARSSAKNIFTNAAIGLVLAAGAWLIVKTLLSILSSPGAWTWIGF</sequence>
<dbReference type="Pfam" id="PF18895">
    <property type="entry name" value="T4SS_pilin"/>
    <property type="match status" value="1"/>
</dbReference>
<keyword evidence="2" id="KW-0732">Signal</keyword>
<feature type="transmembrane region" description="Helical" evidence="1">
    <location>
        <begin position="68"/>
        <end position="88"/>
    </location>
</feature>
<dbReference type="STRING" id="1801756.A3C67_03240"/>
<organism evidence="3 4">
    <name type="scientific">Candidatus Nomurabacteria bacterium RIFCSPHIGHO2_02_FULL_42_19</name>
    <dbReference type="NCBI Taxonomy" id="1801756"/>
    <lineage>
        <taxon>Bacteria</taxon>
        <taxon>Candidatus Nomuraibacteriota</taxon>
    </lineage>
</organism>
<keyword evidence="1" id="KW-0472">Membrane</keyword>
<dbReference type="InterPro" id="IPR043993">
    <property type="entry name" value="T4SS_pilin"/>
</dbReference>
<keyword evidence="1" id="KW-1133">Transmembrane helix</keyword>
<dbReference type="Proteomes" id="UP000179275">
    <property type="component" value="Unassembled WGS sequence"/>
</dbReference>
<evidence type="ECO:0000313" key="4">
    <source>
        <dbReference type="Proteomes" id="UP000179275"/>
    </source>
</evidence>
<dbReference type="AlphaFoldDB" id="A0A1F6W300"/>
<name>A0A1F6W300_9BACT</name>
<evidence type="ECO:0000256" key="1">
    <source>
        <dbReference type="SAM" id="Phobius"/>
    </source>
</evidence>
<protein>
    <recommendedName>
        <fullName evidence="5">TrbC/VIRB2 family protein</fullName>
    </recommendedName>
</protein>